<comment type="caution">
    <text evidence="1">The sequence shown here is derived from an EMBL/GenBank/DDBJ whole genome shotgun (WGS) entry which is preliminary data.</text>
</comment>
<evidence type="ECO:0000313" key="1">
    <source>
        <dbReference type="EMBL" id="KYG70192.1"/>
    </source>
</evidence>
<sequence>MSAGFQAPIDPLSGMSADLVLVDKWLGELKSHLESKTWMAETEILNPTWASLLAESRNFLSQKADAAQVKLYSLNFREERHWSFSWDTTQTLLQARFSYAHYLESLPLDGKFELLKINFIWKHDSKNGINQDDYRHEGFKLLKSASQKTSEDFFKEVDSWVGKRLPSQSFLEQVKIEFLTSGHSLILP</sequence>
<gene>
    <name evidence="1" type="ORF">AZI85_13655</name>
</gene>
<dbReference type="EMBL" id="LUKF01000002">
    <property type="protein sequence ID" value="KYG70192.1"/>
    <property type="molecule type" value="Genomic_DNA"/>
</dbReference>
<name>A0A150WV70_BDEBC</name>
<reference evidence="1 2" key="1">
    <citation type="submission" date="2016-03" db="EMBL/GenBank/DDBJ databases">
        <authorList>
            <person name="Ploux O."/>
        </authorList>
    </citation>
    <scope>NUCLEOTIDE SEQUENCE [LARGE SCALE GENOMIC DNA]</scope>
    <source>
        <strain evidence="1 2">BER2</strain>
    </source>
</reference>
<accession>A0A150WV70</accession>
<evidence type="ECO:0000313" key="2">
    <source>
        <dbReference type="Proteomes" id="UP000075391"/>
    </source>
</evidence>
<protein>
    <submittedName>
        <fullName evidence="1">Uncharacterized protein</fullName>
    </submittedName>
</protein>
<dbReference type="Proteomes" id="UP000075391">
    <property type="component" value="Unassembled WGS sequence"/>
</dbReference>
<organism evidence="1 2">
    <name type="scientific">Bdellovibrio bacteriovorus</name>
    <dbReference type="NCBI Taxonomy" id="959"/>
    <lineage>
        <taxon>Bacteria</taxon>
        <taxon>Pseudomonadati</taxon>
        <taxon>Bdellovibrionota</taxon>
        <taxon>Bdellovibrionia</taxon>
        <taxon>Bdellovibrionales</taxon>
        <taxon>Pseudobdellovibrionaceae</taxon>
        <taxon>Bdellovibrio</taxon>
    </lineage>
</organism>
<proteinExistence type="predicted"/>
<dbReference type="AlphaFoldDB" id="A0A150WV70"/>